<keyword evidence="3" id="KW-0812">Transmembrane</keyword>
<feature type="transmembrane region" description="Helical" evidence="3">
    <location>
        <begin position="97"/>
        <end position="120"/>
    </location>
</feature>
<dbReference type="Proteomes" id="UP000596742">
    <property type="component" value="Unassembled WGS sequence"/>
</dbReference>
<evidence type="ECO:0000313" key="6">
    <source>
        <dbReference type="Proteomes" id="UP000596742"/>
    </source>
</evidence>
<dbReference type="AlphaFoldDB" id="A0A8B6H110"/>
<dbReference type="EMBL" id="UYJE01009310">
    <property type="protein sequence ID" value="VDI72186.1"/>
    <property type="molecule type" value="Genomic_DNA"/>
</dbReference>
<gene>
    <name evidence="5" type="ORF">MGAL_10B042493</name>
</gene>
<keyword evidence="3" id="KW-0472">Membrane</keyword>
<evidence type="ECO:0000256" key="1">
    <source>
        <dbReference type="SAM" id="Coils"/>
    </source>
</evidence>
<proteinExistence type="predicted"/>
<feature type="chain" id="PRO_5032951580" evidence="4">
    <location>
        <begin position="19"/>
        <end position="585"/>
    </location>
</feature>
<accession>A0A8B6H110</accession>
<feature type="coiled-coil region" evidence="1">
    <location>
        <begin position="364"/>
        <end position="391"/>
    </location>
</feature>
<evidence type="ECO:0000256" key="2">
    <source>
        <dbReference type="SAM" id="MobiDB-lite"/>
    </source>
</evidence>
<keyword evidence="1" id="KW-0175">Coiled coil</keyword>
<evidence type="ECO:0000256" key="4">
    <source>
        <dbReference type="SAM" id="SignalP"/>
    </source>
</evidence>
<sequence>MDSLYLVVLFSVLTEIHGDARRESLTDECLLDQCKASTEIRSCAKDLCRKSLASCIEIWHKERAEKRGKNGGVELTKDGRNNNQNQNKDKTKTSMDMIIVVSALVSISISASVTITVLCYQRHRSKHSLTRPVGQEEIITESVDESDYTSINYNEMTDMSLPETNENSNENNTTPREPQAITDMIQQTGDTLTEYESLSNNRTSVEHIYELESTQNNQYQLLTTQRNLFFFHPRNSLWNMKGLYVVVLFSVLTEIHGNARRESSTDECLLKQCKASTEIRSCAKGLCRKSLASCIEILHKERAEKRGKNDGVELTKDGRNNNQNRNKDKKKKIFKLGTIVGISVGITGTLILFLIILVIIVICRRRSKKKKRKHQKRLQSLDKRLEMANLESSPSSTNKGLYNIRNTDKSVNTYEAQTRCSVAEGDDNVYYEIDEDKIESLTDIEGVHQKQIKEVRDKGSFYSDQTGYESQLGSKKNREQLPSLQSVDLRFEMANLEKIPSSSNKEGHTIRSANTDEAQDEYFVLDPSVTKYDKDLHNQVLPEVKVLSVAQGDGKNDNEITEDKIKSSTDIEVEHHKQMEDVRDI</sequence>
<evidence type="ECO:0000256" key="3">
    <source>
        <dbReference type="SAM" id="Phobius"/>
    </source>
</evidence>
<feature type="signal peptide" evidence="4">
    <location>
        <begin position="1"/>
        <end position="18"/>
    </location>
</feature>
<organism evidence="5 6">
    <name type="scientific">Mytilus galloprovincialis</name>
    <name type="common">Mediterranean mussel</name>
    <dbReference type="NCBI Taxonomy" id="29158"/>
    <lineage>
        <taxon>Eukaryota</taxon>
        <taxon>Metazoa</taxon>
        <taxon>Spiralia</taxon>
        <taxon>Lophotrochozoa</taxon>
        <taxon>Mollusca</taxon>
        <taxon>Bivalvia</taxon>
        <taxon>Autobranchia</taxon>
        <taxon>Pteriomorphia</taxon>
        <taxon>Mytilida</taxon>
        <taxon>Mytiloidea</taxon>
        <taxon>Mytilidae</taxon>
        <taxon>Mytilinae</taxon>
        <taxon>Mytilus</taxon>
    </lineage>
</organism>
<evidence type="ECO:0000313" key="5">
    <source>
        <dbReference type="EMBL" id="VDI72186.1"/>
    </source>
</evidence>
<name>A0A8B6H110_MYTGA</name>
<reference evidence="5" key="1">
    <citation type="submission" date="2018-11" db="EMBL/GenBank/DDBJ databases">
        <authorList>
            <person name="Alioto T."/>
            <person name="Alioto T."/>
        </authorList>
    </citation>
    <scope>NUCLEOTIDE SEQUENCE</scope>
</reference>
<feature type="region of interest" description="Disordered" evidence="2">
    <location>
        <begin position="67"/>
        <end position="90"/>
    </location>
</feature>
<comment type="caution">
    <text evidence="5">The sequence shown here is derived from an EMBL/GenBank/DDBJ whole genome shotgun (WGS) entry which is preliminary data.</text>
</comment>
<feature type="transmembrane region" description="Helical" evidence="3">
    <location>
        <begin position="333"/>
        <end position="362"/>
    </location>
</feature>
<keyword evidence="6" id="KW-1185">Reference proteome</keyword>
<keyword evidence="3" id="KW-1133">Transmembrane helix</keyword>
<protein>
    <submittedName>
        <fullName evidence="5">Uncharacterized protein</fullName>
    </submittedName>
</protein>
<keyword evidence="4" id="KW-0732">Signal</keyword>